<keyword evidence="3" id="KW-1185">Reference proteome</keyword>
<evidence type="ECO:0000313" key="3">
    <source>
        <dbReference type="Proteomes" id="UP001589774"/>
    </source>
</evidence>
<reference evidence="2 3" key="1">
    <citation type="submission" date="2024-09" db="EMBL/GenBank/DDBJ databases">
        <authorList>
            <person name="Sun Q."/>
            <person name="Mori K."/>
        </authorList>
    </citation>
    <scope>NUCLEOTIDE SEQUENCE [LARGE SCALE GENOMIC DNA]</scope>
    <source>
        <strain evidence="2 3">CCM 7765</strain>
    </source>
</reference>
<name>A0ABV6HDH0_9SPHI</name>
<dbReference type="RefSeq" id="WP_377476520.1">
    <property type="nucleotide sequence ID" value="NZ_JBHLWO010000001.1"/>
</dbReference>
<comment type="caution">
    <text evidence="2">The sequence shown here is derived from an EMBL/GenBank/DDBJ whole genome shotgun (WGS) entry which is preliminary data.</text>
</comment>
<dbReference type="CDD" id="cd21173">
    <property type="entry name" value="NucC-like"/>
    <property type="match status" value="1"/>
</dbReference>
<evidence type="ECO:0000313" key="2">
    <source>
        <dbReference type="EMBL" id="MFC0316941.1"/>
    </source>
</evidence>
<dbReference type="EMBL" id="JBHLWO010000001">
    <property type="protein sequence ID" value="MFC0316941.1"/>
    <property type="molecule type" value="Genomic_DNA"/>
</dbReference>
<dbReference type="InterPro" id="IPR046537">
    <property type="entry name" value="DUF6602"/>
</dbReference>
<feature type="domain" description="DUF6602" evidence="1">
    <location>
        <begin position="22"/>
        <end position="124"/>
    </location>
</feature>
<protein>
    <submittedName>
        <fullName evidence="2">DUF6602 domain-containing protein</fullName>
    </submittedName>
</protein>
<evidence type="ECO:0000259" key="1">
    <source>
        <dbReference type="Pfam" id="PF20247"/>
    </source>
</evidence>
<sequence>MNIYYRKILDAQIKKALTDAKLASKMKHPYLTGRLREIVLHLLIEPLLNNNYAIGNGKIIDYKGNISGEIDLCIYSKNLHPPIFFSRNDKMGIFPIESVLNTIEVKSELNKRAMLESFAKFQQIDNELIFTAAMHDENQDVVATYFIKPHYSIFAFNTKTERYSADKVLKLYSTIDPSWDTTPLISSICIAGKGWLCNTDRGWLHISYDEINDINNEIIGFISTLVNDLPRIEGTRGAPHIGYYLTDPLNVDKLINKIFVNKPWEDGEFVFSNR</sequence>
<proteinExistence type="predicted"/>
<dbReference type="Proteomes" id="UP001589774">
    <property type="component" value="Unassembled WGS sequence"/>
</dbReference>
<gene>
    <name evidence="2" type="ORF">ACFFI0_01425</name>
</gene>
<organism evidence="2 3">
    <name type="scientific">Olivibacter oleidegradans</name>
    <dbReference type="NCBI Taxonomy" id="760123"/>
    <lineage>
        <taxon>Bacteria</taxon>
        <taxon>Pseudomonadati</taxon>
        <taxon>Bacteroidota</taxon>
        <taxon>Sphingobacteriia</taxon>
        <taxon>Sphingobacteriales</taxon>
        <taxon>Sphingobacteriaceae</taxon>
        <taxon>Olivibacter</taxon>
    </lineage>
</organism>
<accession>A0ABV6HDH0</accession>
<dbReference type="Pfam" id="PF20247">
    <property type="entry name" value="DUF6602"/>
    <property type="match status" value="1"/>
</dbReference>